<feature type="compositionally biased region" description="Polar residues" evidence="1">
    <location>
        <begin position="49"/>
        <end position="71"/>
    </location>
</feature>
<protein>
    <submittedName>
        <fullName evidence="2">Uncharacterized protein</fullName>
    </submittedName>
</protein>
<keyword evidence="3" id="KW-1185">Reference proteome</keyword>
<sequence length="149" mass="16154">MDKDKEQSAQNSPVKSSSDETKNLVLPPLAPDDGSSIVSSSPAPPEYVCSSSPKVTDNVTAPESTGSSSKLVPQPPPKSSQETNSLEPDILALLPPRLAQMSDKERKRLFMANCDTKQYIQNVEAIVDVLMHESLSLIDDSSKLIQPYK</sequence>
<dbReference type="EMBL" id="VXIV02000301">
    <property type="protein sequence ID" value="KAF6039143.1"/>
    <property type="molecule type" value="Genomic_DNA"/>
</dbReference>
<accession>A0A7J7KL96</accession>
<evidence type="ECO:0000313" key="2">
    <source>
        <dbReference type="EMBL" id="KAF6039143.1"/>
    </source>
</evidence>
<comment type="caution">
    <text evidence="2">The sequence shown here is derived from an EMBL/GenBank/DDBJ whole genome shotgun (WGS) entry which is preliminary data.</text>
</comment>
<dbReference type="Proteomes" id="UP000593567">
    <property type="component" value="Unassembled WGS sequence"/>
</dbReference>
<gene>
    <name evidence="2" type="ORF">EB796_002541</name>
</gene>
<dbReference type="AlphaFoldDB" id="A0A7J7KL96"/>
<name>A0A7J7KL96_BUGNE</name>
<evidence type="ECO:0000256" key="1">
    <source>
        <dbReference type="SAM" id="MobiDB-lite"/>
    </source>
</evidence>
<proteinExistence type="predicted"/>
<evidence type="ECO:0000313" key="3">
    <source>
        <dbReference type="Proteomes" id="UP000593567"/>
    </source>
</evidence>
<organism evidence="2 3">
    <name type="scientific">Bugula neritina</name>
    <name type="common">Brown bryozoan</name>
    <name type="synonym">Sertularia neritina</name>
    <dbReference type="NCBI Taxonomy" id="10212"/>
    <lineage>
        <taxon>Eukaryota</taxon>
        <taxon>Metazoa</taxon>
        <taxon>Spiralia</taxon>
        <taxon>Lophotrochozoa</taxon>
        <taxon>Bryozoa</taxon>
        <taxon>Gymnolaemata</taxon>
        <taxon>Cheilostomatida</taxon>
        <taxon>Flustrina</taxon>
        <taxon>Buguloidea</taxon>
        <taxon>Bugulidae</taxon>
        <taxon>Bugula</taxon>
    </lineage>
</organism>
<feature type="region of interest" description="Disordered" evidence="1">
    <location>
        <begin position="1"/>
        <end position="89"/>
    </location>
</feature>
<reference evidence="2" key="1">
    <citation type="submission" date="2020-06" db="EMBL/GenBank/DDBJ databases">
        <title>Draft genome of Bugula neritina, a colonial animal packing powerful symbionts and potential medicines.</title>
        <authorList>
            <person name="Rayko M."/>
        </authorList>
    </citation>
    <scope>NUCLEOTIDE SEQUENCE [LARGE SCALE GENOMIC DNA]</scope>
    <source>
        <strain evidence="2">Kwan_BN1</strain>
    </source>
</reference>